<evidence type="ECO:0000313" key="21">
    <source>
        <dbReference type="Proteomes" id="UP000253597"/>
    </source>
</evidence>
<reference evidence="7 18" key="4">
    <citation type="submission" date="2017-09" db="EMBL/GenBank/DDBJ databases">
        <title>Large-scale bioinformatics analysis of Bacillus genomes uncovers conserved roles of natural products in bacterial physiology.</title>
        <authorList>
            <consortium name="Agbiome Team Llc"/>
            <person name="Bleich R.M."/>
            <person name="Kirk G.J."/>
            <person name="Santa Maria K.C."/>
            <person name="Allen S.E."/>
            <person name="Farag S."/>
            <person name="Shank E.A."/>
            <person name="Bowers A."/>
        </authorList>
    </citation>
    <scope>NUCLEOTIDE SEQUENCE [LARGE SCALE GENOMIC DNA]</scope>
    <source>
        <strain evidence="7 18">AFS020204</strain>
    </source>
</reference>
<evidence type="ECO:0000313" key="9">
    <source>
        <dbReference type="EMBL" id="PGS79501.1"/>
    </source>
</evidence>
<reference evidence="17 19" key="5">
    <citation type="submission" date="2017-09" db="EMBL/GenBank/DDBJ databases">
        <title>Large-scale bioinformatics analysis of Bacillus genomes uncovers conserved roles of natural products in bacterial physiology.</title>
        <authorList>
            <consortium name="Agbiome Team Llc"/>
            <person name="Bleich R.M."/>
            <person name="Grubbs K.J."/>
            <person name="Santa Maria K.C."/>
            <person name="Allen S.E."/>
            <person name="Farag S."/>
            <person name="Shank E.A."/>
            <person name="Bowers A."/>
        </authorList>
    </citation>
    <scope>NUCLEOTIDE SEQUENCE [LARGE SCALE GENOMIC DNA]</scope>
    <source>
        <strain evidence="9 19">AFS041711</strain>
        <strain evidence="8 20">AFS060282</strain>
        <strain evidence="6 17">AFS092789</strain>
    </source>
</reference>
<dbReference type="EMBL" id="JYFW01000016">
    <property type="protein sequence ID" value="KMP18474.1"/>
    <property type="molecule type" value="Genomic_DNA"/>
</dbReference>
<dbReference type="Proteomes" id="UP000219922">
    <property type="component" value="Unassembled WGS sequence"/>
</dbReference>
<evidence type="ECO:0000313" key="10">
    <source>
        <dbReference type="EMBL" id="QDZ72490.1"/>
    </source>
</evidence>
<dbReference type="EMBL" id="LOMO01000224">
    <property type="protein sequence ID" value="KXY31107.1"/>
    <property type="molecule type" value="Genomic_DNA"/>
</dbReference>
<reference evidence="3" key="10">
    <citation type="submission" date="2020-08" db="EMBL/GenBank/DDBJ databases">
        <title>Fungal Genomes of the International Space Station.</title>
        <authorList>
            <person name="Seuylemezian A."/>
            <person name="Singh N.K."/>
            <person name="Wood J."/>
            <person name="Venkateswaran K."/>
        </authorList>
    </citation>
    <scope>NUCLEOTIDE SEQUENCE</scope>
    <source>
        <strain evidence="3">I2-B2</strain>
    </source>
</reference>
<dbReference type="EMBL" id="CP028009">
    <property type="protein sequence ID" value="QHV42516.1"/>
    <property type="molecule type" value="Genomic_DNA"/>
</dbReference>
<evidence type="ECO:0000313" key="14">
    <source>
        <dbReference type="Proteomes" id="UP000036243"/>
    </source>
</evidence>
<evidence type="ECO:0000313" key="23">
    <source>
        <dbReference type="Proteomes" id="UP000321735"/>
    </source>
</evidence>
<reference evidence="1 14" key="1">
    <citation type="submission" date="2015-02" db="EMBL/GenBank/DDBJ databases">
        <title>Evolution of B. cereus sensu lato: Distribution, horizontal transfer and duplication of chromosomal virulence genes.</title>
        <authorList>
            <person name="Boehm M.-E."/>
            <person name="Huptas C."/>
            <person name="Krey V.M."/>
            <person name="Scherer S."/>
        </authorList>
    </citation>
    <scope>NUCLEOTIDE SEQUENCE [LARGE SCALE GENOMIC DNA]</scope>
    <source>
        <strain evidence="1 14">#17</strain>
    </source>
</reference>
<dbReference type="EMBL" id="NVMX01000028">
    <property type="protein sequence ID" value="PDZ97182.1"/>
    <property type="molecule type" value="Genomic_DNA"/>
</dbReference>
<proteinExistence type="predicted"/>
<dbReference type="EMBL" id="SZOH01001503">
    <property type="protein sequence ID" value="TKJ00711.1"/>
    <property type="molecule type" value="Genomic_DNA"/>
</dbReference>
<evidence type="ECO:0000313" key="1">
    <source>
        <dbReference type="EMBL" id="KMP18474.1"/>
    </source>
</evidence>
<dbReference type="Proteomes" id="UP000253597">
    <property type="component" value="Unassembled WGS sequence"/>
</dbReference>
<evidence type="ECO:0000313" key="8">
    <source>
        <dbReference type="EMBL" id="PFV11202.1"/>
    </source>
</evidence>
<evidence type="ECO:0000313" key="5">
    <source>
        <dbReference type="EMBL" id="OOR74363.1"/>
    </source>
</evidence>
<dbReference type="EMBL" id="MUAU01000040">
    <property type="protein sequence ID" value="OOR74363.1"/>
    <property type="molecule type" value="Genomic_DNA"/>
</dbReference>
<evidence type="ECO:0000313" key="18">
    <source>
        <dbReference type="Proteomes" id="UP000220210"/>
    </source>
</evidence>
<reference evidence="2 15" key="2">
    <citation type="submission" date="2015-12" db="EMBL/GenBank/DDBJ databases">
        <title>Bacillus cereus Group isolate.</title>
        <authorList>
            <person name="Kovac J."/>
        </authorList>
    </citation>
    <scope>NUCLEOTIDE SEQUENCE [LARGE SCALE GENOMIC DNA]</scope>
    <source>
        <strain evidence="2 15">FSL K6-0073</strain>
    </source>
</reference>
<name>A0A0A3WWI1_BACCE</name>
<dbReference type="GeneID" id="67465014"/>
<organism evidence="13 22">
    <name type="scientific">Bacillus cereus</name>
    <dbReference type="NCBI Taxonomy" id="1396"/>
    <lineage>
        <taxon>Bacteria</taxon>
        <taxon>Bacillati</taxon>
        <taxon>Bacillota</taxon>
        <taxon>Bacilli</taxon>
        <taxon>Bacillales</taxon>
        <taxon>Bacillaceae</taxon>
        <taxon>Bacillus</taxon>
        <taxon>Bacillus cereus group</taxon>
    </lineage>
</organism>
<dbReference type="EMBL" id="NVDQ01000007">
    <property type="protein sequence ID" value="PFV11202.1"/>
    <property type="molecule type" value="Genomic_DNA"/>
</dbReference>
<dbReference type="RefSeq" id="WP_000858032.1">
    <property type="nucleotide sequence ID" value="NZ_CAKJVO010000013.1"/>
</dbReference>
<dbReference type="AlphaFoldDB" id="A0A0A3WWI1"/>
<reference evidence="11 24" key="6">
    <citation type="submission" date="2018-03" db="EMBL/GenBank/DDBJ databases">
        <title>The complete genome of bacterial strain SGAir0260.</title>
        <authorList>
            <person name="Schuster S.C."/>
        </authorList>
    </citation>
    <scope>NUCLEOTIDE SEQUENCE [LARGE SCALE GENOMIC DNA]</scope>
    <source>
        <strain evidence="11 24">SGAir0260</strain>
    </source>
</reference>
<evidence type="ECO:0000313" key="16">
    <source>
        <dbReference type="Proteomes" id="UP000190641"/>
    </source>
</evidence>
<reference evidence="13 22" key="8">
    <citation type="journal article" date="2019" name="Environ. Microbiol.">
        <title>An active ?-lactamase is a part of an orchestrated cell wall stress resistance network of Bacillus subtilis and related rhizosphere species.</title>
        <authorList>
            <person name="Bucher T."/>
            <person name="Keren-Paz A."/>
            <person name="Hausser J."/>
            <person name="Olender T."/>
            <person name="Cytryn E."/>
            <person name="Kolodkin-Gal I."/>
        </authorList>
    </citation>
    <scope>NUCLEOTIDE SEQUENCE [LARGE SCALE GENOMIC DNA]</scope>
    <source>
        <strain evidence="13 22">I32</strain>
    </source>
</reference>
<evidence type="ECO:0000313" key="7">
    <source>
        <dbReference type="EMBL" id="PFF51042.1"/>
    </source>
</evidence>
<evidence type="ECO:0000313" key="6">
    <source>
        <dbReference type="EMBL" id="PDZ97182.1"/>
    </source>
</evidence>
<dbReference type="Proteomes" id="UP001197806">
    <property type="component" value="Unassembled WGS sequence"/>
</dbReference>
<evidence type="ECO:0000313" key="2">
    <source>
        <dbReference type="EMBL" id="KXY31107.1"/>
    </source>
</evidence>
<reference evidence="5 16" key="3">
    <citation type="submission" date="2017-01" db="EMBL/GenBank/DDBJ databases">
        <title>Bacillus cereus isolates.</title>
        <authorList>
            <person name="Beno S.M."/>
        </authorList>
    </citation>
    <scope>NUCLEOTIDE SEQUENCE [LARGE SCALE GENOMIC DNA]</scope>
    <source>
        <strain evidence="5 16">FSL K6-1030</strain>
    </source>
</reference>
<evidence type="ECO:0000313" key="4">
    <source>
        <dbReference type="EMBL" id="MCQ6288877.1"/>
    </source>
</evidence>
<sequence length="66" mass="8117">MKTSEETHWQRFKRKSKSPKEWLKKVYEFFINEHVWDAIFKVFLKLVWAVKGMGKSLKRVIENIFN</sequence>
<dbReference type="EMBL" id="NTSO01000004">
    <property type="protein sequence ID" value="PFF51042.1"/>
    <property type="molecule type" value="Genomic_DNA"/>
</dbReference>
<evidence type="ECO:0000313" key="17">
    <source>
        <dbReference type="Proteomes" id="UP000219922"/>
    </source>
</evidence>
<dbReference type="Proteomes" id="UP000321735">
    <property type="component" value="Chromosome"/>
</dbReference>
<dbReference type="EMBL" id="QNGD03000009">
    <property type="protein sequence ID" value="RWQ72679.1"/>
    <property type="molecule type" value="Genomic_DNA"/>
</dbReference>
<dbReference type="Proteomes" id="UP000464780">
    <property type="component" value="Chromosome"/>
</dbReference>
<dbReference type="EMBL" id="CP031778">
    <property type="protein sequence ID" value="QDZ72490.1"/>
    <property type="molecule type" value="Genomic_DNA"/>
</dbReference>
<evidence type="ECO:0000313" key="11">
    <source>
        <dbReference type="EMBL" id="QHV42516.1"/>
    </source>
</evidence>
<protein>
    <submittedName>
        <fullName evidence="13">Uncharacterized protein</fullName>
    </submittedName>
</protein>
<reference evidence="10 23" key="7">
    <citation type="journal article" date="2019" name="Ecotoxicol. Environ. Saf.">
        <title>Microbial characterization of heavy metal resistant bacterial strains isolated from an electroplating wastewater treatment plant.</title>
        <authorList>
            <person name="Cai X."/>
            <person name="Zheng X."/>
            <person name="Zhang D."/>
            <person name="Iqbal W."/>
            <person name="Liu C."/>
            <person name="Yang B."/>
            <person name="Zhao X."/>
            <person name="Lu X."/>
            <person name="Mao Y."/>
        </authorList>
    </citation>
    <scope>NUCLEOTIDE SEQUENCE [LARGE SCALE GENOMIC DNA]</scope>
    <source>
        <strain evidence="10 23">Co1-1</strain>
    </source>
</reference>
<reference evidence="4" key="11">
    <citation type="submission" date="2022-07" db="EMBL/GenBank/DDBJ databases">
        <title>Identification and characterization of Bacillus thuringiensis and other Bacillus cereus group isolates from spinach by whole genome sequencing.</title>
        <authorList>
            <person name="Zao X."/>
            <person name="Zervas A."/>
            <person name="Hendriks M."/>
            <person name="Rajkovic A."/>
            <person name="Van Overbeek L."/>
            <person name="Hendriksen N.B."/>
            <person name="Uyttendaele M."/>
        </authorList>
    </citation>
    <scope>NUCLEOTIDE SEQUENCE</scope>
    <source>
        <strain evidence="4">781001F-1</strain>
    </source>
</reference>
<dbReference type="EMBL" id="JACLPZ010000030">
    <property type="protein sequence ID" value="MBY0039401.1"/>
    <property type="molecule type" value="Genomic_DNA"/>
</dbReference>
<dbReference type="EMBL" id="JANHEB010000098">
    <property type="protein sequence ID" value="MCQ6288877.1"/>
    <property type="molecule type" value="Genomic_DNA"/>
</dbReference>
<dbReference type="Proteomes" id="UP000308444">
    <property type="component" value="Unassembled WGS sequence"/>
</dbReference>
<evidence type="ECO:0000313" key="12">
    <source>
        <dbReference type="EMBL" id="RWQ72679.1"/>
    </source>
</evidence>
<dbReference type="Proteomes" id="UP000226257">
    <property type="component" value="Unassembled WGS sequence"/>
</dbReference>
<evidence type="ECO:0000313" key="24">
    <source>
        <dbReference type="Proteomes" id="UP000464780"/>
    </source>
</evidence>
<evidence type="ECO:0000313" key="3">
    <source>
        <dbReference type="EMBL" id="MBY0039401.1"/>
    </source>
</evidence>
<dbReference type="Proteomes" id="UP000190641">
    <property type="component" value="Unassembled WGS sequence"/>
</dbReference>
<dbReference type="Proteomes" id="UP000220210">
    <property type="component" value="Unassembled WGS sequence"/>
</dbReference>
<dbReference type="Proteomes" id="UP001204643">
    <property type="component" value="Unassembled WGS sequence"/>
</dbReference>
<evidence type="ECO:0000313" key="19">
    <source>
        <dbReference type="Proteomes" id="UP000224203"/>
    </source>
</evidence>
<evidence type="ECO:0000313" key="13">
    <source>
        <dbReference type="EMBL" id="TKJ00711.1"/>
    </source>
</evidence>
<accession>A0A0A3WWI1</accession>
<evidence type="ECO:0000313" key="20">
    <source>
        <dbReference type="Proteomes" id="UP000226257"/>
    </source>
</evidence>
<evidence type="ECO:0000313" key="15">
    <source>
        <dbReference type="Proteomes" id="UP000075476"/>
    </source>
</evidence>
<dbReference type="Proteomes" id="UP000036243">
    <property type="component" value="Unassembled WGS sequence"/>
</dbReference>
<evidence type="ECO:0000313" key="22">
    <source>
        <dbReference type="Proteomes" id="UP000308444"/>
    </source>
</evidence>
<dbReference type="EMBL" id="NULI01000057">
    <property type="protein sequence ID" value="PGS79501.1"/>
    <property type="molecule type" value="Genomic_DNA"/>
</dbReference>
<dbReference type="Proteomes" id="UP000075476">
    <property type="component" value="Unassembled WGS sequence"/>
</dbReference>
<reference evidence="12 21" key="9">
    <citation type="submission" date="2019-01" db="EMBL/GenBank/DDBJ databases">
        <title>Draft genome sequence of heavy metal resistant Bacillus cereus NWUAB01.</title>
        <authorList>
            <person name="Babalola O."/>
            <person name="Aremu B.R."/>
            <person name="Ayangbenro A.S."/>
        </authorList>
    </citation>
    <scope>NUCLEOTIDE SEQUENCE [LARGE SCALE GENOMIC DNA]</scope>
    <source>
        <strain evidence="12 21">NWUAB01</strain>
    </source>
</reference>
<dbReference type="Proteomes" id="UP000224203">
    <property type="component" value="Unassembled WGS sequence"/>
</dbReference>
<gene>
    <name evidence="2" type="ORF">AT268_16340</name>
    <name evidence="5" type="ORF">BLX06_14345</name>
    <name evidence="11" type="ORF">C1N66_04680</name>
    <name evidence="7" type="ORF">CN357_08655</name>
    <name evidence="9" type="ORF">COC69_12070</name>
    <name evidence="8" type="ORF">COK98_02710</name>
    <name evidence="6" type="ORF">CON36_19050</name>
    <name evidence="10" type="ORF">D0437_05025</name>
    <name evidence="12" type="ORF">DR116_0019125</name>
    <name evidence="13" type="ORF">FC695_20895</name>
    <name evidence="3" type="ORF">H7U08_23110</name>
    <name evidence="4" type="ORF">NPM19_30295</name>
    <name evidence="1" type="ORF">TQ94_12180</name>
</gene>